<feature type="signal peptide" evidence="1">
    <location>
        <begin position="1"/>
        <end position="33"/>
    </location>
</feature>
<organism evidence="2 3">
    <name type="scientific">Pedobacter frigiditerrae</name>
    <dbReference type="NCBI Taxonomy" id="2530452"/>
    <lineage>
        <taxon>Bacteria</taxon>
        <taxon>Pseudomonadati</taxon>
        <taxon>Bacteroidota</taxon>
        <taxon>Sphingobacteriia</taxon>
        <taxon>Sphingobacteriales</taxon>
        <taxon>Sphingobacteriaceae</taxon>
        <taxon>Pedobacter</taxon>
    </lineage>
</organism>
<sequence>MVKTFKFKNLKNTRLCFKYGLVFLLLAFFAACKKSENKLSIVYAKQFPVGIQIPKGLIKGAIDDLKVIDQNAVAKVSILGVFKDQDSIVLFKPLIPLTFGFQYQIYDGEKLIGSIQVPTPKNNAPKIVKIYPDVDTIPENLLKIYIAFSKPMRTGESLNYITLLDKKGDTMRNVFLNLQPELWDTTGKVLTVWLDPGRIKRDLILNQKLGNPLKTAQAYQLVISPSWKDHQGLALAKEYKRKFIAGKRDDQIPDVKKWLISRPIPNIRSSLNITTGEYLDHYLLLESIEVLDDKGKTVRGEVKVNAGESWMFTPKQNWRKGIYQLKIDNRLEDLAANNLNRVFDRDVRKDKQQNKTFTYLSFKVEH</sequence>
<protein>
    <recommendedName>
        <fullName evidence="4">SbsA Ig-like domain-containing protein</fullName>
    </recommendedName>
</protein>
<keyword evidence="1" id="KW-0732">Signal</keyword>
<dbReference type="AlphaFoldDB" id="A0A4R0MQL7"/>
<evidence type="ECO:0000313" key="3">
    <source>
        <dbReference type="Proteomes" id="UP000292884"/>
    </source>
</evidence>
<accession>A0A4R0MQL7</accession>
<dbReference type="RefSeq" id="WP_131554145.1">
    <property type="nucleotide sequence ID" value="NZ_SJSK01000004.1"/>
</dbReference>
<reference evidence="2 3" key="1">
    <citation type="submission" date="2019-02" db="EMBL/GenBank/DDBJ databases">
        <title>Pedobacter sp. RP-1-13 sp. nov., isolated from Arctic soil.</title>
        <authorList>
            <person name="Dahal R.H."/>
        </authorList>
    </citation>
    <scope>NUCLEOTIDE SEQUENCE [LARGE SCALE GENOMIC DNA]</scope>
    <source>
        <strain evidence="2 3">RP-1-13</strain>
    </source>
</reference>
<dbReference type="EMBL" id="SJSK01000004">
    <property type="protein sequence ID" value="TCC89158.1"/>
    <property type="molecule type" value="Genomic_DNA"/>
</dbReference>
<feature type="chain" id="PRO_5020696807" description="SbsA Ig-like domain-containing protein" evidence="1">
    <location>
        <begin position="34"/>
        <end position="366"/>
    </location>
</feature>
<dbReference type="OrthoDB" id="246488at2"/>
<evidence type="ECO:0000313" key="2">
    <source>
        <dbReference type="EMBL" id="TCC89158.1"/>
    </source>
</evidence>
<evidence type="ECO:0008006" key="4">
    <source>
        <dbReference type="Google" id="ProtNLM"/>
    </source>
</evidence>
<comment type="caution">
    <text evidence="2">The sequence shown here is derived from an EMBL/GenBank/DDBJ whole genome shotgun (WGS) entry which is preliminary data.</text>
</comment>
<dbReference type="Proteomes" id="UP000292884">
    <property type="component" value="Unassembled WGS sequence"/>
</dbReference>
<gene>
    <name evidence="2" type="ORF">EZ428_15770</name>
</gene>
<name>A0A4R0MQL7_9SPHI</name>
<proteinExistence type="predicted"/>
<keyword evidence="3" id="KW-1185">Reference proteome</keyword>
<evidence type="ECO:0000256" key="1">
    <source>
        <dbReference type="SAM" id="SignalP"/>
    </source>
</evidence>
<dbReference type="PROSITE" id="PS51257">
    <property type="entry name" value="PROKAR_LIPOPROTEIN"/>
    <property type="match status" value="1"/>
</dbReference>